<gene>
    <name evidence="18" type="ORF">LG35_03210</name>
</gene>
<keyword evidence="7" id="KW-0159">Chromosome partition</keyword>
<dbReference type="SUPFAM" id="SSF46785">
    <property type="entry name" value="Winged helix' DNA-binding domain"/>
    <property type="match status" value="1"/>
</dbReference>
<evidence type="ECO:0000313" key="18">
    <source>
        <dbReference type="EMBL" id="KHE42612.1"/>
    </source>
</evidence>
<name>A0ABR4YKH8_9BACT</name>
<comment type="caution">
    <text evidence="18">The sequence shown here is derived from an EMBL/GenBank/DDBJ whole genome shotgun (WGS) entry which is preliminary data.</text>
</comment>
<keyword evidence="3" id="KW-1003">Cell membrane</keyword>
<keyword evidence="5 16" id="KW-0812">Transmembrane</keyword>
<dbReference type="InterPro" id="IPR036390">
    <property type="entry name" value="WH_DNA-bd_sf"/>
</dbReference>
<keyword evidence="11 16" id="KW-0472">Membrane</keyword>
<dbReference type="SUPFAM" id="SSF52540">
    <property type="entry name" value="P-loop containing nucleoside triphosphate hydrolases"/>
    <property type="match status" value="1"/>
</dbReference>
<sequence>MAKQEKTKAKSTGTAARLFAGRKIGETERWIYGFLLLFVSLFFLLAVVSYYFTWSEDQAALREGLSWSAVDNVANHAGKLGAITGSALVGKWFGVFAIGIPVVLLILSLRIMRVRPLFLNRSVRTTLIVMILGSLSLGYLFGTRWGIFGTGLGGQAGIAAADWLRSVIGTAGLGLLLAVCWILIAVYINRSTIKVVNRVGSSVAKGATDLMGKIPVHPFKGKEDTQRQAEEERLREDMEAANYYYTPDTVPAAKAASDIASEAIGTESAERAGTERTAVSGTEETLTVYPSDEQEAEGIFVSNGDRTDNEELPAGHTGATAGNDGNDAAESPFIEEEEDDFIVVDEQGERIKASTLRPTRTPATLGAGGVVVSDEEGIEIVKTDYKDTEAEEEADDFRDPTRTLPRYQRPSWVILKDHSVGIRISEDEIRENKNIIREKLEDFGIRITDKIKATIGPTVTLYEIEPAQGVKVSRIRNLEEDIALALKVQSIRIVTLGQGRGTVGIEVPNSTREIVSMLSVVKSVKFQDCQYRLPIVLGKTIYNEIYIGDLTKMPHLLVAGATGQGKSVGLNAIIASLLYKKHPAELKFVLIDPKQVELSAYAKLDRHFLAKMEGEESAIITDTSKAVNTLNSLVMVMEERYTLLNRAGERNIADYNARIQAGKLKKRDGHSFMPYIVVVIDEFADMIMTAGREVEIPITRLAAKARAVGIHLIVATQRPDVKVITGLIKSNIPARIAFKVVSMVDSRTIIDQPGANNLIGMGDMLLYLNGELTRMQCAFLDTPEIENLTSFISQQEGYDGPFELPFFELKGTTGSGNGGGGEETADSDNMLIQVAHFIVQNRQGSTSAIQRNFRLGYNRAGRIMDKLEKMGIVGRQDGSKPREVIVTDMRQLEDILLSYDDEELDV</sequence>
<evidence type="ECO:0000256" key="3">
    <source>
        <dbReference type="ARBA" id="ARBA00022475"/>
    </source>
</evidence>
<dbReference type="RefSeq" id="WP_035472364.1">
    <property type="nucleotide sequence ID" value="NZ_JRGF01000003.1"/>
</dbReference>
<feature type="region of interest" description="Disordered" evidence="15">
    <location>
        <begin position="303"/>
        <end position="326"/>
    </location>
</feature>
<dbReference type="InterPro" id="IPR036388">
    <property type="entry name" value="WH-like_DNA-bd_sf"/>
</dbReference>
<dbReference type="PANTHER" id="PTHR22683">
    <property type="entry name" value="SPORULATION PROTEIN RELATED"/>
    <property type="match status" value="1"/>
</dbReference>
<keyword evidence="6 14" id="KW-0547">Nucleotide-binding</keyword>
<evidence type="ECO:0000256" key="6">
    <source>
        <dbReference type="ARBA" id="ARBA00022741"/>
    </source>
</evidence>
<proteinExistence type="inferred from homology"/>
<dbReference type="SMART" id="SM00843">
    <property type="entry name" value="Ftsk_gamma"/>
    <property type="match status" value="1"/>
</dbReference>
<evidence type="ECO:0000256" key="12">
    <source>
        <dbReference type="ARBA" id="ARBA00023306"/>
    </source>
</evidence>
<dbReference type="PROSITE" id="PS50901">
    <property type="entry name" value="FTSK"/>
    <property type="match status" value="1"/>
</dbReference>
<comment type="similarity">
    <text evidence="2">Belongs to the FtsK/SpoIIIE/SftA family.</text>
</comment>
<evidence type="ECO:0000256" key="11">
    <source>
        <dbReference type="ARBA" id="ARBA00023136"/>
    </source>
</evidence>
<feature type="transmembrane region" description="Helical" evidence="16">
    <location>
        <begin position="92"/>
        <end position="111"/>
    </location>
</feature>
<keyword evidence="12" id="KW-0131">Cell cycle</keyword>
<accession>A0ABR4YKH8</accession>
<comment type="subcellular location">
    <subcellularLocation>
        <location evidence="1">Cell membrane</location>
        <topology evidence="1">Multi-pass membrane protein</topology>
    </subcellularLocation>
</comment>
<dbReference type="Pfam" id="PF01580">
    <property type="entry name" value="FtsK_SpoIIIE"/>
    <property type="match status" value="1"/>
</dbReference>
<keyword evidence="9 16" id="KW-1133">Transmembrane helix</keyword>
<feature type="transmembrane region" description="Helical" evidence="16">
    <location>
        <begin position="123"/>
        <end position="147"/>
    </location>
</feature>
<evidence type="ECO:0000256" key="1">
    <source>
        <dbReference type="ARBA" id="ARBA00004651"/>
    </source>
</evidence>
<keyword evidence="19" id="KW-1185">Reference proteome</keyword>
<dbReference type="CDD" id="cd01127">
    <property type="entry name" value="TrwB_TraG_TraD_VirD4"/>
    <property type="match status" value="1"/>
</dbReference>
<dbReference type="InterPro" id="IPR025199">
    <property type="entry name" value="FtsK_4TM"/>
</dbReference>
<evidence type="ECO:0000256" key="10">
    <source>
        <dbReference type="ARBA" id="ARBA00023125"/>
    </source>
</evidence>
<comment type="subunit">
    <text evidence="13">Homohexamer. Forms a ring that surrounds DNA.</text>
</comment>
<dbReference type="InterPro" id="IPR027417">
    <property type="entry name" value="P-loop_NTPase"/>
</dbReference>
<dbReference type="Pfam" id="PF13491">
    <property type="entry name" value="FtsK_4TM"/>
    <property type="match status" value="1"/>
</dbReference>
<dbReference type="InterPro" id="IPR041027">
    <property type="entry name" value="FtsK_alpha"/>
</dbReference>
<evidence type="ECO:0000256" key="13">
    <source>
        <dbReference type="ARBA" id="ARBA00025923"/>
    </source>
</evidence>
<evidence type="ECO:0000256" key="8">
    <source>
        <dbReference type="ARBA" id="ARBA00022840"/>
    </source>
</evidence>
<dbReference type="Proteomes" id="UP000030889">
    <property type="component" value="Unassembled WGS sequence"/>
</dbReference>
<dbReference type="InterPro" id="IPR003593">
    <property type="entry name" value="AAA+_ATPase"/>
</dbReference>
<feature type="transmembrane region" description="Helical" evidence="16">
    <location>
        <begin position="30"/>
        <end position="52"/>
    </location>
</feature>
<dbReference type="EMBL" id="JRGF01000003">
    <property type="protein sequence ID" value="KHE42612.1"/>
    <property type="molecule type" value="Genomic_DNA"/>
</dbReference>
<feature type="transmembrane region" description="Helical" evidence="16">
    <location>
        <begin position="167"/>
        <end position="188"/>
    </location>
</feature>
<reference evidence="18 19" key="1">
    <citation type="submission" date="2014-09" db="EMBL/GenBank/DDBJ databases">
        <title>Alistipes sp. 627, sp. nov., a novel member of the family Rikenellaceae isolated from human faeces.</title>
        <authorList>
            <person name="Shkoporov A.N."/>
            <person name="Chaplin A.V."/>
            <person name="Motuzova O.V."/>
            <person name="Kafarskaia L.I."/>
            <person name="Khokhlova E.V."/>
            <person name="Efimov B.A."/>
        </authorList>
    </citation>
    <scope>NUCLEOTIDE SEQUENCE [LARGE SCALE GENOMIC DNA]</scope>
    <source>
        <strain evidence="18 19">627</strain>
    </source>
</reference>
<evidence type="ECO:0000313" key="19">
    <source>
        <dbReference type="Proteomes" id="UP000030889"/>
    </source>
</evidence>
<evidence type="ECO:0000256" key="4">
    <source>
        <dbReference type="ARBA" id="ARBA00022618"/>
    </source>
</evidence>
<dbReference type="InterPro" id="IPR002543">
    <property type="entry name" value="FtsK_dom"/>
</dbReference>
<organism evidence="18 19">
    <name type="scientific">Alistipes inops</name>
    <dbReference type="NCBI Taxonomy" id="1501391"/>
    <lineage>
        <taxon>Bacteria</taxon>
        <taxon>Pseudomonadati</taxon>
        <taxon>Bacteroidota</taxon>
        <taxon>Bacteroidia</taxon>
        <taxon>Bacteroidales</taxon>
        <taxon>Rikenellaceae</taxon>
        <taxon>Alistipes</taxon>
    </lineage>
</organism>
<dbReference type="Pfam" id="PF17854">
    <property type="entry name" value="FtsK_alpha"/>
    <property type="match status" value="1"/>
</dbReference>
<evidence type="ECO:0000259" key="17">
    <source>
        <dbReference type="PROSITE" id="PS50901"/>
    </source>
</evidence>
<keyword evidence="4" id="KW-0132">Cell division</keyword>
<feature type="compositionally biased region" description="Low complexity" evidence="15">
    <location>
        <begin position="317"/>
        <end position="326"/>
    </location>
</feature>
<feature type="region of interest" description="Disordered" evidence="15">
    <location>
        <begin position="266"/>
        <end position="285"/>
    </location>
</feature>
<dbReference type="PANTHER" id="PTHR22683:SF41">
    <property type="entry name" value="DNA TRANSLOCASE FTSK"/>
    <property type="match status" value="1"/>
</dbReference>
<evidence type="ECO:0000256" key="7">
    <source>
        <dbReference type="ARBA" id="ARBA00022829"/>
    </source>
</evidence>
<keyword evidence="10" id="KW-0238">DNA-binding</keyword>
<evidence type="ECO:0000256" key="14">
    <source>
        <dbReference type="PROSITE-ProRule" id="PRU00289"/>
    </source>
</evidence>
<feature type="domain" description="FtsK" evidence="17">
    <location>
        <begin position="542"/>
        <end position="747"/>
    </location>
</feature>
<dbReference type="Gene3D" id="1.10.10.10">
    <property type="entry name" value="Winged helix-like DNA-binding domain superfamily/Winged helix DNA-binding domain"/>
    <property type="match status" value="1"/>
</dbReference>
<evidence type="ECO:0000256" key="9">
    <source>
        <dbReference type="ARBA" id="ARBA00022989"/>
    </source>
</evidence>
<dbReference type="Pfam" id="PF09397">
    <property type="entry name" value="FtsK_gamma"/>
    <property type="match status" value="1"/>
</dbReference>
<dbReference type="SMART" id="SM00382">
    <property type="entry name" value="AAA"/>
    <property type="match status" value="1"/>
</dbReference>
<keyword evidence="8 14" id="KW-0067">ATP-binding</keyword>
<evidence type="ECO:0000256" key="5">
    <source>
        <dbReference type="ARBA" id="ARBA00022692"/>
    </source>
</evidence>
<dbReference type="Gene3D" id="3.30.980.40">
    <property type="match status" value="1"/>
</dbReference>
<feature type="binding site" evidence="14">
    <location>
        <begin position="560"/>
        <end position="567"/>
    </location>
    <ligand>
        <name>ATP</name>
        <dbReference type="ChEBI" id="CHEBI:30616"/>
    </ligand>
</feature>
<evidence type="ECO:0000256" key="15">
    <source>
        <dbReference type="SAM" id="MobiDB-lite"/>
    </source>
</evidence>
<dbReference type="Gene3D" id="3.40.50.300">
    <property type="entry name" value="P-loop containing nucleotide triphosphate hydrolases"/>
    <property type="match status" value="1"/>
</dbReference>
<evidence type="ECO:0000256" key="16">
    <source>
        <dbReference type="SAM" id="Phobius"/>
    </source>
</evidence>
<dbReference type="InterPro" id="IPR050206">
    <property type="entry name" value="FtsK/SpoIIIE/SftA"/>
</dbReference>
<dbReference type="InterPro" id="IPR018541">
    <property type="entry name" value="Ftsk_gamma"/>
</dbReference>
<protein>
    <recommendedName>
        <fullName evidence="17">FtsK domain-containing protein</fullName>
    </recommendedName>
</protein>
<evidence type="ECO:0000256" key="2">
    <source>
        <dbReference type="ARBA" id="ARBA00006474"/>
    </source>
</evidence>